<evidence type="ECO:0000313" key="1">
    <source>
        <dbReference type="EMBL" id="KAJ4714589.1"/>
    </source>
</evidence>
<evidence type="ECO:0000313" key="2">
    <source>
        <dbReference type="Proteomes" id="UP001164539"/>
    </source>
</evidence>
<gene>
    <name evidence="1" type="ORF">OWV82_013054</name>
</gene>
<keyword evidence="2" id="KW-1185">Reference proteome</keyword>
<dbReference type="EMBL" id="CM051400">
    <property type="protein sequence ID" value="KAJ4714589.1"/>
    <property type="molecule type" value="Genomic_DNA"/>
</dbReference>
<name>A0ACC1XV24_MELAZ</name>
<sequence length="362" mass="39094">MAKSAEVEHPVKAFGWAAREASGRLSPFNFSRRETGDEDVRFKLLYCGICHSDLHSINNDWGFSLYPLVPGHEVVGEVTEVGSKVKKVKVGHKVGVGVMVDSCKTCENCINDLENYCPKLILTYGSINTDGKITYGGYSDHMIANERYIVKFPDNMPLDAAAPLLCAGITVYSPLKYFGLAEEGKHVGIVGLGGLGHVAVKFAKAFGAKVTVISTSPSKKTEALEHLGADFFLNSREPDQMQLAVGTMDGIIDTVSAVHPILPLIGLLKTHGKLVMVGAPDKPLELSVFPLITGRKTVAGSGIGGMKETQEMIDFAAKHKITADIEVVPMDYVNKALERLAKGDVRYRFVIDIGNTLAATKT</sequence>
<organism evidence="1 2">
    <name type="scientific">Melia azedarach</name>
    <name type="common">Chinaberry tree</name>
    <dbReference type="NCBI Taxonomy" id="155640"/>
    <lineage>
        <taxon>Eukaryota</taxon>
        <taxon>Viridiplantae</taxon>
        <taxon>Streptophyta</taxon>
        <taxon>Embryophyta</taxon>
        <taxon>Tracheophyta</taxon>
        <taxon>Spermatophyta</taxon>
        <taxon>Magnoliopsida</taxon>
        <taxon>eudicotyledons</taxon>
        <taxon>Gunneridae</taxon>
        <taxon>Pentapetalae</taxon>
        <taxon>rosids</taxon>
        <taxon>malvids</taxon>
        <taxon>Sapindales</taxon>
        <taxon>Meliaceae</taxon>
        <taxon>Melia</taxon>
    </lineage>
</organism>
<accession>A0ACC1XV24</accession>
<dbReference type="Proteomes" id="UP001164539">
    <property type="component" value="Chromosome 7"/>
</dbReference>
<protein>
    <submittedName>
        <fullName evidence="1">Alcohol dehydrogenase</fullName>
    </submittedName>
</protein>
<comment type="caution">
    <text evidence="1">The sequence shown here is derived from an EMBL/GenBank/DDBJ whole genome shotgun (WGS) entry which is preliminary data.</text>
</comment>
<reference evidence="1 2" key="1">
    <citation type="journal article" date="2023" name="Science">
        <title>Complex scaffold remodeling in plant triterpene biosynthesis.</title>
        <authorList>
            <person name="De La Pena R."/>
            <person name="Hodgson H."/>
            <person name="Liu J.C."/>
            <person name="Stephenson M.J."/>
            <person name="Martin A.C."/>
            <person name="Owen C."/>
            <person name="Harkess A."/>
            <person name="Leebens-Mack J."/>
            <person name="Jimenez L.E."/>
            <person name="Osbourn A."/>
            <person name="Sattely E.S."/>
        </authorList>
    </citation>
    <scope>NUCLEOTIDE SEQUENCE [LARGE SCALE GENOMIC DNA]</scope>
    <source>
        <strain evidence="2">cv. JPN11</strain>
        <tissue evidence="1">Leaf</tissue>
    </source>
</reference>
<proteinExistence type="predicted"/>